<evidence type="ECO:0000313" key="6">
    <source>
        <dbReference type="Proteomes" id="UP000187209"/>
    </source>
</evidence>
<dbReference type="OrthoDB" id="420076at2759"/>
<evidence type="ECO:0000313" key="5">
    <source>
        <dbReference type="EMBL" id="OMJ94027.1"/>
    </source>
</evidence>
<dbReference type="CDD" id="cd00143">
    <property type="entry name" value="PP2Cc"/>
    <property type="match status" value="1"/>
</dbReference>
<dbReference type="InterPro" id="IPR036457">
    <property type="entry name" value="PPM-type-like_dom_sf"/>
</dbReference>
<organism evidence="5 6">
    <name type="scientific">Stentor coeruleus</name>
    <dbReference type="NCBI Taxonomy" id="5963"/>
    <lineage>
        <taxon>Eukaryota</taxon>
        <taxon>Sar</taxon>
        <taxon>Alveolata</taxon>
        <taxon>Ciliophora</taxon>
        <taxon>Postciliodesmatophora</taxon>
        <taxon>Heterotrichea</taxon>
        <taxon>Heterotrichida</taxon>
        <taxon>Stentoridae</taxon>
        <taxon>Stentor</taxon>
    </lineage>
</organism>
<evidence type="ECO:0000259" key="4">
    <source>
        <dbReference type="PROSITE" id="PS51746"/>
    </source>
</evidence>
<feature type="signal peptide" evidence="3">
    <location>
        <begin position="1"/>
        <end position="21"/>
    </location>
</feature>
<dbReference type="GO" id="GO:0016020">
    <property type="term" value="C:membrane"/>
    <property type="evidence" value="ECO:0007669"/>
    <property type="project" value="UniProtKB-SubCell"/>
</dbReference>
<dbReference type="EMBL" id="MPUH01000033">
    <property type="protein sequence ID" value="OMJ94027.1"/>
    <property type="molecule type" value="Genomic_DNA"/>
</dbReference>
<keyword evidence="2" id="KW-0472">Membrane</keyword>
<feature type="chain" id="PRO_5012413007" description="PPM-type phosphatase domain-containing protein" evidence="3">
    <location>
        <begin position="22"/>
        <end position="332"/>
    </location>
</feature>
<evidence type="ECO:0000256" key="2">
    <source>
        <dbReference type="ARBA" id="ARBA00023136"/>
    </source>
</evidence>
<name>A0A1R2CYE2_9CILI</name>
<dbReference type="Pfam" id="PF00481">
    <property type="entry name" value="PP2C"/>
    <property type="match status" value="1"/>
</dbReference>
<dbReference type="PROSITE" id="PS51746">
    <property type="entry name" value="PPM_2"/>
    <property type="match status" value="1"/>
</dbReference>
<reference evidence="5 6" key="1">
    <citation type="submission" date="2016-11" db="EMBL/GenBank/DDBJ databases">
        <title>The macronuclear genome of Stentor coeruleus: a giant cell with tiny introns.</title>
        <authorList>
            <person name="Slabodnick M."/>
            <person name="Ruby J.G."/>
            <person name="Reiff S.B."/>
            <person name="Swart E.C."/>
            <person name="Gosai S."/>
            <person name="Prabakaran S."/>
            <person name="Witkowska E."/>
            <person name="Larue G.E."/>
            <person name="Fisher S."/>
            <person name="Freeman R.M."/>
            <person name="Gunawardena J."/>
            <person name="Chu W."/>
            <person name="Stover N.A."/>
            <person name="Gregory B.D."/>
            <person name="Nowacki M."/>
            <person name="Derisi J."/>
            <person name="Roy S.W."/>
            <person name="Marshall W.F."/>
            <person name="Sood P."/>
        </authorList>
    </citation>
    <scope>NUCLEOTIDE SEQUENCE [LARGE SCALE GENOMIC DNA]</scope>
    <source>
        <strain evidence="5">WM001</strain>
    </source>
</reference>
<dbReference type="InterPro" id="IPR001932">
    <property type="entry name" value="PPM-type_phosphatase-like_dom"/>
</dbReference>
<dbReference type="PANTHER" id="PTHR47992">
    <property type="entry name" value="PROTEIN PHOSPHATASE"/>
    <property type="match status" value="1"/>
</dbReference>
<dbReference type="Gene3D" id="3.60.40.10">
    <property type="entry name" value="PPM-type phosphatase domain"/>
    <property type="match status" value="1"/>
</dbReference>
<gene>
    <name evidence="5" type="ORF">SteCoe_2950</name>
</gene>
<proteinExistence type="predicted"/>
<evidence type="ECO:0000256" key="1">
    <source>
        <dbReference type="ARBA" id="ARBA00004370"/>
    </source>
</evidence>
<dbReference type="GO" id="GO:0004722">
    <property type="term" value="F:protein serine/threonine phosphatase activity"/>
    <property type="evidence" value="ECO:0007669"/>
    <property type="project" value="InterPro"/>
</dbReference>
<feature type="domain" description="PPM-type phosphatase" evidence="4">
    <location>
        <begin position="19"/>
        <end position="330"/>
    </location>
</feature>
<dbReference type="AlphaFoldDB" id="A0A1R2CYE2"/>
<sequence length="332" mass="36977">MWRRAFLAASAGFFTTSSVFLAPKDSGRVSHPANLPIEDRFVIDSLGQVKLAAVFDGHGGWQISEYLHKNIKDRIEVLSKTNTNWDQVLNSAFDQLESELIDLVRGSYKLGFSSVASVGSCATVALILDKYFVVANAGDCQAVLVTNKNGDIQGINICQIHSSNLKVEQQKLAKEHPNEDDIVRCRSAKACYVKGRLMPTRAFGDFHLKHQEFNNPDKLSYVFGFKRSHIENFTGPYITHKPDVQVRNIESGDKFLILATDGLWDELSEQQAAEIVYNAESPQKAADLLLEAALDHAAYDNNMKRVELDGLPFGKKRSYHDDITIVVVSLNS</sequence>
<protein>
    <recommendedName>
        <fullName evidence="4">PPM-type phosphatase domain-containing protein</fullName>
    </recommendedName>
</protein>
<keyword evidence="3" id="KW-0732">Signal</keyword>
<dbReference type="Proteomes" id="UP000187209">
    <property type="component" value="Unassembled WGS sequence"/>
</dbReference>
<keyword evidence="6" id="KW-1185">Reference proteome</keyword>
<dbReference type="InterPro" id="IPR015655">
    <property type="entry name" value="PP2C"/>
</dbReference>
<comment type="subcellular location">
    <subcellularLocation>
        <location evidence="1">Membrane</location>
    </subcellularLocation>
</comment>
<dbReference type="SMART" id="SM00332">
    <property type="entry name" value="PP2Cc"/>
    <property type="match status" value="1"/>
</dbReference>
<comment type="caution">
    <text evidence="5">The sequence shown here is derived from an EMBL/GenBank/DDBJ whole genome shotgun (WGS) entry which is preliminary data.</text>
</comment>
<dbReference type="SUPFAM" id="SSF81606">
    <property type="entry name" value="PP2C-like"/>
    <property type="match status" value="1"/>
</dbReference>
<evidence type="ECO:0000256" key="3">
    <source>
        <dbReference type="SAM" id="SignalP"/>
    </source>
</evidence>
<accession>A0A1R2CYE2</accession>